<organism evidence="3 4">
    <name type="scientific">Pigmentiphaga soli</name>
    <dbReference type="NCBI Taxonomy" id="1007095"/>
    <lineage>
        <taxon>Bacteria</taxon>
        <taxon>Pseudomonadati</taxon>
        <taxon>Pseudomonadota</taxon>
        <taxon>Betaproteobacteria</taxon>
        <taxon>Burkholderiales</taxon>
        <taxon>Alcaligenaceae</taxon>
        <taxon>Pigmentiphaga</taxon>
    </lineage>
</organism>
<dbReference type="Proteomes" id="UP001501671">
    <property type="component" value="Unassembled WGS sequence"/>
</dbReference>
<sequence length="191" mass="19602">MERRRLLYAVAAAGALALAGCTTTGQGVNDQTPTERRAKINAGADDALARLYSSVPGAREMGAKARGILIFPQVVSAGFVIGGEYGEGVLRQGGSNNGYYRVAGGSFGFQAGAQSRAVIIMFMNEAELDRFKNASGWTAGVDGSVAVAKVGVNGGIDSNTARAPVVAFALTNAGLMANLTVQGSKITKLDL</sequence>
<dbReference type="CDD" id="cd11524">
    <property type="entry name" value="SYLF"/>
    <property type="match status" value="1"/>
</dbReference>
<keyword evidence="1" id="KW-0732">Signal</keyword>
<gene>
    <name evidence="3" type="ORF">GCM10023144_36910</name>
</gene>
<dbReference type="PROSITE" id="PS51257">
    <property type="entry name" value="PROKAR_LIPOPROTEIN"/>
    <property type="match status" value="1"/>
</dbReference>
<accession>A0ABP8HGN1</accession>
<feature type="signal peptide" evidence="1">
    <location>
        <begin position="1"/>
        <end position="19"/>
    </location>
</feature>
<feature type="domain" description="Ysc84 actin-binding" evidence="2">
    <location>
        <begin position="104"/>
        <end position="188"/>
    </location>
</feature>
<evidence type="ECO:0000313" key="4">
    <source>
        <dbReference type="Proteomes" id="UP001501671"/>
    </source>
</evidence>
<dbReference type="EMBL" id="BAABFO010000021">
    <property type="protein sequence ID" value="GAA4339085.1"/>
    <property type="molecule type" value="Genomic_DNA"/>
</dbReference>
<keyword evidence="4" id="KW-1185">Reference proteome</keyword>
<dbReference type="Pfam" id="PF04366">
    <property type="entry name" value="Ysc84"/>
    <property type="match status" value="1"/>
</dbReference>
<evidence type="ECO:0000313" key="3">
    <source>
        <dbReference type="EMBL" id="GAA4339085.1"/>
    </source>
</evidence>
<keyword evidence="3" id="KW-0449">Lipoprotein</keyword>
<reference evidence="4" key="1">
    <citation type="journal article" date="2019" name="Int. J. Syst. Evol. Microbiol.">
        <title>The Global Catalogue of Microorganisms (GCM) 10K type strain sequencing project: providing services to taxonomists for standard genome sequencing and annotation.</title>
        <authorList>
            <consortium name="The Broad Institute Genomics Platform"/>
            <consortium name="The Broad Institute Genome Sequencing Center for Infectious Disease"/>
            <person name="Wu L."/>
            <person name="Ma J."/>
        </authorList>
    </citation>
    <scope>NUCLEOTIDE SEQUENCE [LARGE SCALE GENOMIC DNA]</scope>
    <source>
        <strain evidence="4">JCM 17666</strain>
    </source>
</reference>
<proteinExistence type="predicted"/>
<dbReference type="InterPro" id="IPR007461">
    <property type="entry name" value="Ysc84_actin-binding"/>
</dbReference>
<dbReference type="RefSeq" id="WP_345251352.1">
    <property type="nucleotide sequence ID" value="NZ_BAABFO010000021.1"/>
</dbReference>
<comment type="caution">
    <text evidence="3">The sequence shown here is derived from an EMBL/GenBank/DDBJ whole genome shotgun (WGS) entry which is preliminary data.</text>
</comment>
<evidence type="ECO:0000259" key="2">
    <source>
        <dbReference type="Pfam" id="PF04366"/>
    </source>
</evidence>
<evidence type="ECO:0000256" key="1">
    <source>
        <dbReference type="SAM" id="SignalP"/>
    </source>
</evidence>
<name>A0ABP8HGN1_9BURK</name>
<feature type="chain" id="PRO_5047402453" evidence="1">
    <location>
        <begin position="20"/>
        <end position="191"/>
    </location>
</feature>
<protein>
    <submittedName>
        <fullName evidence="3">Lipoprotein</fullName>
    </submittedName>
</protein>